<dbReference type="HOGENOM" id="CLU_2532024_0_0_1"/>
<proteinExistence type="predicted"/>
<dbReference type="AlphaFoldDB" id="A0A061FB02"/>
<organism evidence="2 3">
    <name type="scientific">Theobroma cacao</name>
    <name type="common">Cacao</name>
    <name type="synonym">Cocoa</name>
    <dbReference type="NCBI Taxonomy" id="3641"/>
    <lineage>
        <taxon>Eukaryota</taxon>
        <taxon>Viridiplantae</taxon>
        <taxon>Streptophyta</taxon>
        <taxon>Embryophyta</taxon>
        <taxon>Tracheophyta</taxon>
        <taxon>Spermatophyta</taxon>
        <taxon>Magnoliopsida</taxon>
        <taxon>eudicotyledons</taxon>
        <taxon>Gunneridae</taxon>
        <taxon>Pentapetalae</taxon>
        <taxon>rosids</taxon>
        <taxon>malvids</taxon>
        <taxon>Malvales</taxon>
        <taxon>Malvaceae</taxon>
        <taxon>Byttnerioideae</taxon>
        <taxon>Theobroma</taxon>
    </lineage>
</organism>
<evidence type="ECO:0008006" key="4">
    <source>
        <dbReference type="Google" id="ProtNLM"/>
    </source>
</evidence>
<reference evidence="2 3" key="1">
    <citation type="journal article" date="2013" name="Genome Biol.">
        <title>The genome sequence of the most widely cultivated cacao type and its use to identify candidate genes regulating pod color.</title>
        <authorList>
            <person name="Motamayor J.C."/>
            <person name="Mockaitis K."/>
            <person name="Schmutz J."/>
            <person name="Haiminen N."/>
            <person name="Iii D.L."/>
            <person name="Cornejo O."/>
            <person name="Findley S.D."/>
            <person name="Zheng P."/>
            <person name="Utro F."/>
            <person name="Royaert S."/>
            <person name="Saski C."/>
            <person name="Jenkins J."/>
            <person name="Podicheti R."/>
            <person name="Zhao M."/>
            <person name="Scheffler B.E."/>
            <person name="Stack J.C."/>
            <person name="Feltus F.A."/>
            <person name="Mustiga G.M."/>
            <person name="Amores F."/>
            <person name="Phillips W."/>
            <person name="Marelli J.P."/>
            <person name="May G.D."/>
            <person name="Shapiro H."/>
            <person name="Ma J."/>
            <person name="Bustamante C.D."/>
            <person name="Schnell R.J."/>
            <person name="Main D."/>
            <person name="Gilbert D."/>
            <person name="Parida L."/>
            <person name="Kuhn D.N."/>
        </authorList>
    </citation>
    <scope>NUCLEOTIDE SEQUENCE [LARGE SCALE GENOMIC DNA]</scope>
    <source>
        <strain evidence="3">cv. Matina 1-6</strain>
    </source>
</reference>
<feature type="transmembrane region" description="Helical" evidence="1">
    <location>
        <begin position="36"/>
        <end position="60"/>
    </location>
</feature>
<evidence type="ECO:0000313" key="2">
    <source>
        <dbReference type="EMBL" id="EOY14088.1"/>
    </source>
</evidence>
<dbReference type="InParanoid" id="A0A061FB02"/>
<dbReference type="Proteomes" id="UP000026915">
    <property type="component" value="Chromosome 7"/>
</dbReference>
<gene>
    <name evidence="2" type="ORF">TCM_033316</name>
</gene>
<keyword evidence="1" id="KW-0472">Membrane</keyword>
<evidence type="ECO:0000313" key="3">
    <source>
        <dbReference type="Proteomes" id="UP000026915"/>
    </source>
</evidence>
<keyword evidence="3" id="KW-1185">Reference proteome</keyword>
<sequence>MAYQKEEQRQTQHPSDLGHIQFKDSKSCVCVPYGSFLLSALLALLLLPFHFFLTLFLPIIKWLCVNVFSQGFARCNCLNPSFFD</sequence>
<dbReference type="Gramene" id="EOY14088">
    <property type="protein sequence ID" value="EOY14088"/>
    <property type="gene ID" value="TCM_033316"/>
</dbReference>
<keyword evidence="1" id="KW-1133">Transmembrane helix</keyword>
<accession>A0A061FB02</accession>
<keyword evidence="1" id="KW-0812">Transmembrane</keyword>
<name>A0A061FB02_THECC</name>
<protein>
    <recommendedName>
        <fullName evidence="4">Transmembrane protein</fullName>
    </recommendedName>
</protein>
<dbReference type="EMBL" id="CM001885">
    <property type="protein sequence ID" value="EOY14088.1"/>
    <property type="molecule type" value="Genomic_DNA"/>
</dbReference>
<evidence type="ECO:0000256" key="1">
    <source>
        <dbReference type="SAM" id="Phobius"/>
    </source>
</evidence>